<protein>
    <recommendedName>
        <fullName evidence="11">SMP-LTD domain-containing protein</fullName>
    </recommendedName>
</protein>
<evidence type="ECO:0000256" key="7">
    <source>
        <dbReference type="ARBA" id="ARBA00023121"/>
    </source>
</evidence>
<feature type="region of interest" description="Disordered" evidence="9">
    <location>
        <begin position="1202"/>
        <end position="1513"/>
    </location>
</feature>
<evidence type="ECO:0000313" key="12">
    <source>
        <dbReference type="EMBL" id="TKY90993.1"/>
    </source>
</evidence>
<evidence type="ECO:0000259" key="11">
    <source>
        <dbReference type="PROSITE" id="PS51847"/>
    </source>
</evidence>
<evidence type="ECO:0000256" key="9">
    <source>
        <dbReference type="SAM" id="MobiDB-lite"/>
    </source>
</evidence>
<feature type="region of interest" description="Disordered" evidence="9">
    <location>
        <begin position="834"/>
        <end position="1011"/>
    </location>
</feature>
<feature type="region of interest" description="Disordered" evidence="9">
    <location>
        <begin position="1598"/>
        <end position="1746"/>
    </location>
</feature>
<keyword evidence="6" id="KW-0445">Lipid transport</keyword>
<evidence type="ECO:0000256" key="1">
    <source>
        <dbReference type="ARBA" id="ARBA00004586"/>
    </source>
</evidence>
<dbReference type="GO" id="GO:1990456">
    <property type="term" value="P:mitochondrion-endoplasmic reticulum membrane tethering"/>
    <property type="evidence" value="ECO:0007669"/>
    <property type="project" value="TreeGrafter"/>
</dbReference>
<feature type="region of interest" description="Disordered" evidence="9">
    <location>
        <begin position="71"/>
        <end position="177"/>
    </location>
</feature>
<dbReference type="PROSITE" id="PS51847">
    <property type="entry name" value="SMP"/>
    <property type="match status" value="1"/>
</dbReference>
<feature type="compositionally biased region" description="Basic and acidic residues" evidence="9">
    <location>
        <begin position="905"/>
        <end position="917"/>
    </location>
</feature>
<feature type="compositionally biased region" description="Low complexity" evidence="9">
    <location>
        <begin position="157"/>
        <end position="177"/>
    </location>
</feature>
<feature type="compositionally biased region" description="Low complexity" evidence="9">
    <location>
        <begin position="883"/>
        <end position="894"/>
    </location>
</feature>
<name>A0A4U7L1E0_9BASI</name>
<comment type="caution">
    <text evidence="12">The sequence shown here is derived from an EMBL/GenBank/DDBJ whole genome shotgun (WGS) entry which is preliminary data.</text>
</comment>
<feature type="region of interest" description="Disordered" evidence="9">
    <location>
        <begin position="283"/>
        <end position="307"/>
    </location>
</feature>
<feature type="compositionally biased region" description="Basic and acidic residues" evidence="9">
    <location>
        <begin position="1726"/>
        <end position="1746"/>
    </location>
</feature>
<dbReference type="InterPro" id="IPR019411">
    <property type="entry name" value="MMM1_dom"/>
</dbReference>
<comment type="subcellular location">
    <subcellularLocation>
        <location evidence="1">Endoplasmic reticulum membrane</location>
    </subcellularLocation>
</comment>
<feature type="compositionally biased region" description="Polar residues" evidence="9">
    <location>
        <begin position="1040"/>
        <end position="1051"/>
    </location>
</feature>
<feature type="compositionally biased region" description="Polar residues" evidence="9">
    <location>
        <begin position="1404"/>
        <end position="1424"/>
    </location>
</feature>
<dbReference type="GO" id="GO:0005789">
    <property type="term" value="C:endoplasmic reticulum membrane"/>
    <property type="evidence" value="ECO:0007669"/>
    <property type="project" value="UniProtKB-SubCell"/>
</dbReference>
<evidence type="ECO:0000256" key="8">
    <source>
        <dbReference type="ARBA" id="ARBA00023136"/>
    </source>
</evidence>
<dbReference type="EMBL" id="SRRM01000002">
    <property type="protein sequence ID" value="TKY90993.1"/>
    <property type="molecule type" value="Genomic_DNA"/>
</dbReference>
<feature type="region of interest" description="Disordered" evidence="9">
    <location>
        <begin position="720"/>
        <end position="747"/>
    </location>
</feature>
<feature type="compositionally biased region" description="Low complexity" evidence="9">
    <location>
        <begin position="1376"/>
        <end position="1391"/>
    </location>
</feature>
<dbReference type="PANTHER" id="PTHR13466:SF19">
    <property type="entry name" value="NUCLEUS-VACUOLE JUNCTION PROTEIN 2"/>
    <property type="match status" value="1"/>
</dbReference>
<feature type="compositionally biased region" description="Polar residues" evidence="9">
    <location>
        <begin position="1279"/>
        <end position="1296"/>
    </location>
</feature>
<reference evidence="12 13" key="1">
    <citation type="submission" date="2019-05" db="EMBL/GenBank/DDBJ databases">
        <title>Sporisorium graminicola CBS 10092 draft sequencing and annotation.</title>
        <authorList>
            <person name="Solano-Gonzalez S."/>
            <person name="Caddick M.X."/>
            <person name="Darby A."/>
        </authorList>
    </citation>
    <scope>NUCLEOTIDE SEQUENCE [LARGE SCALE GENOMIC DNA]</scope>
    <source>
        <strain evidence="12 13">CBS 10092</strain>
    </source>
</reference>
<feature type="region of interest" description="Disordered" evidence="9">
    <location>
        <begin position="1150"/>
        <end position="1183"/>
    </location>
</feature>
<feature type="region of interest" description="Disordered" evidence="9">
    <location>
        <begin position="202"/>
        <end position="221"/>
    </location>
</feature>
<proteinExistence type="predicted"/>
<keyword evidence="13" id="KW-1185">Reference proteome</keyword>
<evidence type="ECO:0000256" key="4">
    <source>
        <dbReference type="ARBA" id="ARBA00022824"/>
    </source>
</evidence>
<feature type="compositionally biased region" description="Polar residues" evidence="9">
    <location>
        <begin position="1245"/>
        <end position="1254"/>
    </location>
</feature>
<evidence type="ECO:0000256" key="3">
    <source>
        <dbReference type="ARBA" id="ARBA00022692"/>
    </source>
</evidence>
<evidence type="ECO:0000256" key="5">
    <source>
        <dbReference type="ARBA" id="ARBA00022989"/>
    </source>
</evidence>
<evidence type="ECO:0000256" key="10">
    <source>
        <dbReference type="SAM" id="Phobius"/>
    </source>
</evidence>
<dbReference type="GeneID" id="40723887"/>
<feature type="region of interest" description="Disordered" evidence="9">
    <location>
        <begin position="781"/>
        <end position="822"/>
    </location>
</feature>
<keyword evidence="2" id="KW-0813">Transport</keyword>
<feature type="transmembrane region" description="Helical" evidence="10">
    <location>
        <begin position="7"/>
        <end position="29"/>
    </location>
</feature>
<feature type="domain" description="SMP-LTD" evidence="11">
    <location>
        <begin position="431"/>
        <end position="622"/>
    </location>
</feature>
<feature type="compositionally biased region" description="Low complexity" evidence="9">
    <location>
        <begin position="209"/>
        <end position="221"/>
    </location>
</feature>
<feature type="compositionally biased region" description="Basic and acidic residues" evidence="9">
    <location>
        <begin position="71"/>
        <end position="80"/>
    </location>
</feature>
<sequence>MLREAFYYLLGGVTFLPLCIVAVVLHFYFNVPSENQIGPPAIDTDVELTHEKKLAALDLAARNAALHAEMENAKGKDHPQGDATVPPTAKRLGPGPAASSTPKPFSSGWLTVRPTFETDKDATAPAGAANAPAAIPASLVDSESDASRAQSEDEGAAAEATDAATTSSSAAASNSNVTNAGSGYVSQMYRGILDYRLGRAANKKPTGEASNTRSTTSAASAATPIGTAGKESFYCILKSPILYLYSSDDVASPNTECHAAIDLRGKRVSIFVAGFGDTLGELDAENPSASTDDEQLGDAAADQPGFDPKQAWEKAKRAIVRDGELFMKRNAIRIVGSALGRNASSTRISKFSRRRPQWFVFCKNNYIMEDWYHALLQASLLPDPSLSTKLSDDGPIDSVARLFGKLDDPIGPTFSQEDMASLLVSLDNLPDPLPLRWLNALVGRIFFSVYRTAWLENYITSKMMKKMNRVKTPGYLGDIKVVEVDVGRRAPGFSRPMLKALTSEGEASMEVAVHYVGEVRITIATTLTLSLGSRFKQYNIPIVLAVVLRSLEGNLLLHIKRPPSNRLWFGFTTMPKMDIEIEPVVSERKVQWGMVTRLIESRLRELLSESIVVPNMDDISFFDTRSLPLRGGIFADAAKNVDALRAEGHDSSAAATAAAPATASTQSERDAKSVVGAIKTSDLLAANKVGTASAPVSGTATPSLPNRASAPALHDALTNEDGQASSVDAGAPSKEALRNRKGGLEPSARLTERLLAEPSLQSARTSSPAAAGLSDLLNRDLAAGGGSMSGSPPRQDAQGNKRRTWFGTGPKSSVSSLGSSSGLSTLGLGAATLGSRSSREQSSLALGNASIERPSQRSHSASISGKSDSALAVPGDAATRTVSDSSARPASIRSPPNPSTALDRGSPETLRDAKQDSSADNLDSAAANPSFIVSSASEPVVSLESDETSAASTHDAAARLGPPSLRTGDDELDLIDSPSSLTHSTRSSIRSSRSEAVHSDARSNLHDASPAARSIETLNSAFSANISRQKSTGTDEESVGTASVPNRSMQNVMPPPPPPRKPTSTAREDRSVPRQDAASALSSLQRSRYGLNDGDRAANESQGALAGSTSAMLLTSWNKAKASMADKESRQAAARDAKDAIRRGWTNWNSKRAEARRSGQTEEGNDERLDQAGITRSQSSRLSLVPGKSAWLASSPPDPTSFGLGFDRASPEDTRSVASGDKQNSPGLYAGMRSNLTDTDDDNASVHSNSSNRQPYRELRASKKVHGFDSSSAAASRATISTVPSAKSSGDASSRLGSWDADVPSLTPPAPAFRNDSDEDKEEEPKSNSLERTVSRERSAGLNPPALPRRKTTSSSISSTGQSGSGGVSFVPPAPAATTSLASASGLSDSDVTAPVKPEAALASESSLLTDNSAIHPGNLSSKPLTHERPQLSAAGKVSESIESRTPKQGAPEQHVTPTAETAHEAKADLPEMPPVSTQPAGSIKGQDADNQAQSVAPVEAASPEKTGAKAEQSYAAAVPAEISSPSIGSGIKKQPGRATMMAVPGIPSMQKAGPQSFSAPPPPEPVPAKSDAETSPSAFRASSLFKIPAFGSPVLMNSGGVAKSSAVNNANDSSKSPEAAASTSIIDESSPARQSNAKDTATSGIEKTVGGNAAEVPASVLGLTQMNGNGSNLHDPPHKPPGQSQVADQVGDDGEATFADVAKAEGPAAEPGFEHAQVDTGDTVRIGDKEVKVPATREEESSTSS</sequence>
<organism evidence="12 13">
    <name type="scientific">Sporisorium graminicola</name>
    <dbReference type="NCBI Taxonomy" id="280036"/>
    <lineage>
        <taxon>Eukaryota</taxon>
        <taxon>Fungi</taxon>
        <taxon>Dikarya</taxon>
        <taxon>Basidiomycota</taxon>
        <taxon>Ustilaginomycotina</taxon>
        <taxon>Ustilaginomycetes</taxon>
        <taxon>Ustilaginales</taxon>
        <taxon>Ustilaginaceae</taxon>
        <taxon>Sporisorium</taxon>
    </lineage>
</organism>
<dbReference type="KEGG" id="sgra:EX895_000992"/>
<feature type="compositionally biased region" description="Basic and acidic residues" evidence="9">
    <location>
        <begin position="992"/>
        <end position="1005"/>
    </location>
</feature>
<feature type="compositionally biased region" description="Low complexity" evidence="9">
    <location>
        <begin position="812"/>
        <end position="822"/>
    </location>
</feature>
<keyword evidence="7" id="KW-0446">Lipid-binding</keyword>
<gene>
    <name evidence="12" type="ORF">EX895_000992</name>
</gene>
<dbReference type="OrthoDB" id="26740at2759"/>
<evidence type="ECO:0000256" key="6">
    <source>
        <dbReference type="ARBA" id="ARBA00023055"/>
    </source>
</evidence>
<keyword evidence="8 10" id="KW-0472">Membrane</keyword>
<dbReference type="CDD" id="cd21675">
    <property type="entry name" value="SMP_TEX2"/>
    <property type="match status" value="1"/>
</dbReference>
<feature type="compositionally biased region" description="Polar residues" evidence="9">
    <location>
        <begin position="1663"/>
        <end position="1673"/>
    </location>
</feature>
<feature type="compositionally biased region" description="Low complexity" evidence="9">
    <location>
        <begin position="977"/>
        <end position="991"/>
    </location>
</feature>
<evidence type="ECO:0000313" key="13">
    <source>
        <dbReference type="Proteomes" id="UP000306050"/>
    </source>
</evidence>
<feature type="region of interest" description="Disordered" evidence="9">
    <location>
        <begin position="1025"/>
        <end position="1103"/>
    </location>
</feature>
<feature type="compositionally biased region" description="Low complexity" evidence="9">
    <location>
        <begin position="1353"/>
        <end position="1362"/>
    </location>
</feature>
<dbReference type="GO" id="GO:0032865">
    <property type="term" value="C:ERMES complex"/>
    <property type="evidence" value="ECO:0007669"/>
    <property type="project" value="TreeGrafter"/>
</dbReference>
<keyword evidence="3 10" id="KW-0812">Transmembrane</keyword>
<feature type="compositionally biased region" description="Basic and acidic residues" evidence="9">
    <location>
        <begin position="1151"/>
        <end position="1170"/>
    </location>
</feature>
<feature type="compositionally biased region" description="Low complexity" evidence="9">
    <location>
        <begin position="123"/>
        <end position="137"/>
    </location>
</feature>
<dbReference type="GO" id="GO:0008289">
    <property type="term" value="F:lipid binding"/>
    <property type="evidence" value="ECO:0007669"/>
    <property type="project" value="UniProtKB-KW"/>
</dbReference>
<keyword evidence="4" id="KW-0256">Endoplasmic reticulum</keyword>
<feature type="region of interest" description="Disordered" evidence="9">
    <location>
        <begin position="1546"/>
        <end position="1579"/>
    </location>
</feature>
<keyword evidence="5 10" id="KW-1133">Transmembrane helix</keyword>
<dbReference type="Proteomes" id="UP000306050">
    <property type="component" value="Chromosome SGRAM_1"/>
</dbReference>
<dbReference type="InterPro" id="IPR031468">
    <property type="entry name" value="SMP_LBD"/>
</dbReference>
<dbReference type="PANTHER" id="PTHR13466">
    <property type="entry name" value="TEX2 PROTEIN-RELATED"/>
    <property type="match status" value="1"/>
</dbReference>
<dbReference type="Pfam" id="PF10296">
    <property type="entry name" value="MMM1"/>
    <property type="match status" value="1"/>
</dbReference>
<feature type="compositionally biased region" description="Low complexity" evidence="9">
    <location>
        <begin position="918"/>
        <end position="930"/>
    </location>
</feature>
<evidence type="ECO:0000256" key="2">
    <source>
        <dbReference type="ARBA" id="ARBA00022448"/>
    </source>
</evidence>
<dbReference type="GO" id="GO:0015914">
    <property type="term" value="P:phospholipid transport"/>
    <property type="evidence" value="ECO:0007669"/>
    <property type="project" value="TreeGrafter"/>
</dbReference>
<dbReference type="RefSeq" id="XP_029742978.1">
    <property type="nucleotide sequence ID" value="XM_029881592.1"/>
</dbReference>
<feature type="compositionally biased region" description="Polar residues" evidence="9">
    <location>
        <begin position="1606"/>
        <end position="1646"/>
    </location>
</feature>
<feature type="compositionally biased region" description="Polar residues" evidence="9">
    <location>
        <begin position="857"/>
        <end position="867"/>
    </location>
</feature>
<accession>A0A4U7L1E0</accession>